<feature type="region of interest" description="Disordered" evidence="1">
    <location>
        <begin position="33"/>
        <end position="61"/>
    </location>
</feature>
<evidence type="ECO:0000256" key="1">
    <source>
        <dbReference type="SAM" id="MobiDB-lite"/>
    </source>
</evidence>
<accession>A0A0D7ATU3</accession>
<dbReference type="Proteomes" id="UP000054007">
    <property type="component" value="Unassembled WGS sequence"/>
</dbReference>
<dbReference type="InterPro" id="IPR036047">
    <property type="entry name" value="F-box-like_dom_sf"/>
</dbReference>
<evidence type="ECO:0000313" key="4">
    <source>
        <dbReference type="Proteomes" id="UP000054007"/>
    </source>
</evidence>
<gene>
    <name evidence="3" type="ORF">CYLTODRAFT_495261</name>
</gene>
<proteinExistence type="predicted"/>
<reference evidence="3 4" key="1">
    <citation type="journal article" date="2015" name="Fungal Genet. Biol.">
        <title>Evolution of novel wood decay mechanisms in Agaricales revealed by the genome sequences of Fistulina hepatica and Cylindrobasidium torrendii.</title>
        <authorList>
            <person name="Floudas D."/>
            <person name="Held B.W."/>
            <person name="Riley R."/>
            <person name="Nagy L.G."/>
            <person name="Koehler G."/>
            <person name="Ransdell A.S."/>
            <person name="Younus H."/>
            <person name="Chow J."/>
            <person name="Chiniquy J."/>
            <person name="Lipzen A."/>
            <person name="Tritt A."/>
            <person name="Sun H."/>
            <person name="Haridas S."/>
            <person name="LaButti K."/>
            <person name="Ohm R.A."/>
            <person name="Kues U."/>
            <person name="Blanchette R.A."/>
            <person name="Grigoriev I.V."/>
            <person name="Minto R.E."/>
            <person name="Hibbett D.S."/>
        </authorList>
    </citation>
    <scope>NUCLEOTIDE SEQUENCE [LARGE SCALE GENOMIC DNA]</scope>
    <source>
        <strain evidence="3 4">FP15055 ss-10</strain>
    </source>
</reference>
<organism evidence="3 4">
    <name type="scientific">Cylindrobasidium torrendii FP15055 ss-10</name>
    <dbReference type="NCBI Taxonomy" id="1314674"/>
    <lineage>
        <taxon>Eukaryota</taxon>
        <taxon>Fungi</taxon>
        <taxon>Dikarya</taxon>
        <taxon>Basidiomycota</taxon>
        <taxon>Agaricomycotina</taxon>
        <taxon>Agaricomycetes</taxon>
        <taxon>Agaricomycetidae</taxon>
        <taxon>Agaricales</taxon>
        <taxon>Marasmiineae</taxon>
        <taxon>Physalacriaceae</taxon>
        <taxon>Cylindrobasidium</taxon>
    </lineage>
</organism>
<dbReference type="AlphaFoldDB" id="A0A0D7ATU3"/>
<name>A0A0D7ATU3_9AGAR</name>
<feature type="compositionally biased region" description="Basic and acidic residues" evidence="1">
    <location>
        <begin position="43"/>
        <end position="59"/>
    </location>
</feature>
<evidence type="ECO:0000259" key="2">
    <source>
        <dbReference type="Pfam" id="PF12937"/>
    </source>
</evidence>
<protein>
    <recommendedName>
        <fullName evidence="2">F-box domain-containing protein</fullName>
    </recommendedName>
</protein>
<dbReference type="Pfam" id="PF12937">
    <property type="entry name" value="F-box-like"/>
    <property type="match status" value="1"/>
</dbReference>
<feature type="domain" description="F-box" evidence="2">
    <location>
        <begin position="85"/>
        <end position="131"/>
    </location>
</feature>
<evidence type="ECO:0000313" key="3">
    <source>
        <dbReference type="EMBL" id="KIY61430.1"/>
    </source>
</evidence>
<dbReference type="EMBL" id="KN880946">
    <property type="protein sequence ID" value="KIY61430.1"/>
    <property type="molecule type" value="Genomic_DNA"/>
</dbReference>
<dbReference type="SUPFAM" id="SSF81383">
    <property type="entry name" value="F-box domain"/>
    <property type="match status" value="1"/>
</dbReference>
<dbReference type="Gene3D" id="1.20.1280.50">
    <property type="match status" value="1"/>
</dbReference>
<sequence length="500" mass="56704">MANTTDNLKDTLPGLHLRDLSVSNNLSSLGELIDLSTTPSSPRTRESGFHNDTDIKDHTLNSTEGPFTDIPASIHEPECIRHPLLSVPDDILREIFSYSVDGIETGLSITKVCRNWRAVALSYPELWSTYTLASKRDFELWTSLVKNMPKITGQLQRVVFAPTLETSRAMFRNATPQALPICPRVLTFEWRTQSCTPKNVLLGRAFPFLQNLVVCQTMTCQFFHLLVSAFPFLKRLAWRHDEKEHCHVLLHPTFTCARHSRAILTRLEVLELTDESKRDVDKPQFGNHQYDWLADAIARRKPSLQKIYIVKRTFPFSVGAFARLLKYVAPTLRELTLGFVAEPHILWTELRRHLAGTTFPLLTKITVDGWSLEPSIIPGNSRKWMSEILACIPSAPKVSSIVQAFSNGIQADGDEERIAIWDVEDSWKPFYTAMSSRFPALETYTYMIHHGGAHELSTEGKALLEEKMLRALAPLRSAVDVEWGCNPAHCVCNKYLHSPR</sequence>
<keyword evidence="4" id="KW-1185">Reference proteome</keyword>
<dbReference type="InterPro" id="IPR001810">
    <property type="entry name" value="F-box_dom"/>
</dbReference>
<dbReference type="OrthoDB" id="3023006at2759"/>